<evidence type="ECO:0000256" key="9">
    <source>
        <dbReference type="ARBA" id="ARBA00023136"/>
    </source>
</evidence>
<protein>
    <submittedName>
        <fullName evidence="12">Unannotated protein</fullName>
    </submittedName>
</protein>
<dbReference type="PANTHER" id="PTHR42837:SF2">
    <property type="entry name" value="MEMBRANE METALLOPROTEASE ARASP2, CHLOROPLASTIC-RELATED"/>
    <property type="match status" value="1"/>
</dbReference>
<evidence type="ECO:0000256" key="8">
    <source>
        <dbReference type="ARBA" id="ARBA00023049"/>
    </source>
</evidence>
<evidence type="ECO:0000259" key="11">
    <source>
        <dbReference type="PROSITE" id="PS50106"/>
    </source>
</evidence>
<dbReference type="InterPro" id="IPR004387">
    <property type="entry name" value="Pept_M50_Zn"/>
</dbReference>
<dbReference type="SUPFAM" id="SSF50156">
    <property type="entry name" value="PDZ domain-like"/>
    <property type="match status" value="1"/>
</dbReference>
<feature type="transmembrane region" description="Helical" evidence="10">
    <location>
        <begin position="319"/>
        <end position="341"/>
    </location>
</feature>
<evidence type="ECO:0000256" key="2">
    <source>
        <dbReference type="ARBA" id="ARBA00004141"/>
    </source>
</evidence>
<feature type="transmembrane region" description="Helical" evidence="10">
    <location>
        <begin position="279"/>
        <end position="299"/>
    </location>
</feature>
<accession>A0A6J7RTX9</accession>
<dbReference type="EMBL" id="CAFBPX010000059">
    <property type="protein sequence ID" value="CAB5032279.1"/>
    <property type="molecule type" value="Genomic_DNA"/>
</dbReference>
<dbReference type="PANTHER" id="PTHR42837">
    <property type="entry name" value="REGULATOR OF SIGMA-E PROTEASE RSEP"/>
    <property type="match status" value="1"/>
</dbReference>
<feature type="transmembrane region" description="Helical" evidence="10">
    <location>
        <begin position="93"/>
        <end position="118"/>
    </location>
</feature>
<gene>
    <name evidence="12" type="ORF">UFOPK4175_00460</name>
</gene>
<keyword evidence="4 10" id="KW-0812">Transmembrane</keyword>
<evidence type="ECO:0000256" key="10">
    <source>
        <dbReference type="SAM" id="Phobius"/>
    </source>
</evidence>
<feature type="domain" description="PDZ" evidence="11">
    <location>
        <begin position="112"/>
        <end position="152"/>
    </location>
</feature>
<evidence type="ECO:0000256" key="3">
    <source>
        <dbReference type="ARBA" id="ARBA00022670"/>
    </source>
</evidence>
<dbReference type="InterPro" id="IPR036034">
    <property type="entry name" value="PDZ_sf"/>
</dbReference>
<keyword evidence="3" id="KW-0645">Protease</keyword>
<dbReference type="Gene3D" id="2.30.42.10">
    <property type="match status" value="1"/>
</dbReference>
<keyword evidence="8" id="KW-0482">Metalloprotease</keyword>
<sequence>MSYLLAFAGFSALVMLHELGHFWAAKKVGMRVERFSLFFPPHIWKKTRGETEYCIGVIPLGGYVRIMGMNPNEEIAPELQARSYSRMAVNKRIFVIAAGPLMNVLVAFLILFGLFLVVGLSSPSSTIDQTEAGSPAAAALRPGDKLISVDGKRGDVPALGAAISKHRCAGTPTDGCLATTPVRVVIQRGGETKTLLLTPRYDATAKKTRLGFSFAIAHDQLGPFDSASRSASEMWRISGATMSALSRLVYDPAARKQISGVVGSYEVTRQSFELDLAQALSVLAIISLSLALINLFPFLPLDGGHIFWALAEKLRGRPIAYSVMEKASAFGFVLVLILFAVGLSNDISRLQGVGFGVR</sequence>
<proteinExistence type="predicted"/>
<evidence type="ECO:0000256" key="7">
    <source>
        <dbReference type="ARBA" id="ARBA00022989"/>
    </source>
</evidence>
<dbReference type="GO" id="GO:0004222">
    <property type="term" value="F:metalloendopeptidase activity"/>
    <property type="evidence" value="ECO:0007669"/>
    <property type="project" value="InterPro"/>
</dbReference>
<dbReference type="AlphaFoldDB" id="A0A6J7RTX9"/>
<name>A0A6J7RTX9_9ZZZZ</name>
<evidence type="ECO:0000256" key="4">
    <source>
        <dbReference type="ARBA" id="ARBA00022692"/>
    </source>
</evidence>
<dbReference type="InterPro" id="IPR008915">
    <property type="entry name" value="Peptidase_M50"/>
</dbReference>
<evidence type="ECO:0000256" key="6">
    <source>
        <dbReference type="ARBA" id="ARBA00022833"/>
    </source>
</evidence>
<dbReference type="GO" id="GO:0006508">
    <property type="term" value="P:proteolysis"/>
    <property type="evidence" value="ECO:0007669"/>
    <property type="project" value="UniProtKB-KW"/>
</dbReference>
<dbReference type="CDD" id="cd06163">
    <property type="entry name" value="S2P-M50_PDZ_RseP-like"/>
    <property type="match status" value="1"/>
</dbReference>
<comment type="cofactor">
    <cofactor evidence="1">
        <name>Zn(2+)</name>
        <dbReference type="ChEBI" id="CHEBI:29105"/>
    </cofactor>
</comment>
<evidence type="ECO:0000313" key="12">
    <source>
        <dbReference type="EMBL" id="CAB5032279.1"/>
    </source>
</evidence>
<dbReference type="PROSITE" id="PS50106">
    <property type="entry name" value="PDZ"/>
    <property type="match status" value="1"/>
</dbReference>
<dbReference type="Pfam" id="PF02163">
    <property type="entry name" value="Peptidase_M50"/>
    <property type="match status" value="1"/>
</dbReference>
<reference evidence="12" key="1">
    <citation type="submission" date="2020-05" db="EMBL/GenBank/DDBJ databases">
        <authorList>
            <person name="Chiriac C."/>
            <person name="Salcher M."/>
            <person name="Ghai R."/>
            <person name="Kavagutti S V."/>
        </authorList>
    </citation>
    <scope>NUCLEOTIDE SEQUENCE</scope>
</reference>
<keyword evidence="5" id="KW-0378">Hydrolase</keyword>
<keyword evidence="9 10" id="KW-0472">Membrane</keyword>
<keyword evidence="7 10" id="KW-1133">Transmembrane helix</keyword>
<dbReference type="GO" id="GO:0016020">
    <property type="term" value="C:membrane"/>
    <property type="evidence" value="ECO:0007669"/>
    <property type="project" value="UniProtKB-SubCell"/>
</dbReference>
<evidence type="ECO:0000256" key="5">
    <source>
        <dbReference type="ARBA" id="ARBA00022801"/>
    </source>
</evidence>
<comment type="subcellular location">
    <subcellularLocation>
        <location evidence="2">Membrane</location>
        <topology evidence="2">Multi-pass membrane protein</topology>
    </subcellularLocation>
</comment>
<organism evidence="12">
    <name type="scientific">freshwater metagenome</name>
    <dbReference type="NCBI Taxonomy" id="449393"/>
    <lineage>
        <taxon>unclassified sequences</taxon>
        <taxon>metagenomes</taxon>
        <taxon>ecological metagenomes</taxon>
    </lineage>
</organism>
<dbReference type="InterPro" id="IPR001478">
    <property type="entry name" value="PDZ"/>
</dbReference>
<evidence type="ECO:0000256" key="1">
    <source>
        <dbReference type="ARBA" id="ARBA00001947"/>
    </source>
</evidence>
<keyword evidence="6" id="KW-0862">Zinc</keyword>